<dbReference type="HOGENOM" id="CLU_2059263_0_0_10"/>
<accession>C9MSJ0</accession>
<evidence type="ECO:0000313" key="2">
    <source>
        <dbReference type="Proteomes" id="UP000003327"/>
    </source>
</evidence>
<dbReference type="EMBL" id="ACVA01000064">
    <property type="protein sequence ID" value="EEX17559.1"/>
    <property type="molecule type" value="Genomic_DNA"/>
</dbReference>
<reference evidence="1 2" key="1">
    <citation type="submission" date="2009-09" db="EMBL/GenBank/DDBJ databases">
        <authorList>
            <person name="Weinstock G."/>
            <person name="Sodergren E."/>
            <person name="Clifton S."/>
            <person name="Fulton L."/>
            <person name="Fulton B."/>
            <person name="Courtney L."/>
            <person name="Fronick C."/>
            <person name="Harrison M."/>
            <person name="Strong C."/>
            <person name="Farmer C."/>
            <person name="Delahaunty K."/>
            <person name="Markovic C."/>
            <person name="Hall O."/>
            <person name="Minx P."/>
            <person name="Tomlinson C."/>
            <person name="Mitreva M."/>
            <person name="Nelson J."/>
            <person name="Hou S."/>
            <person name="Wollam A."/>
            <person name="Pepin K.H."/>
            <person name="Johnson M."/>
            <person name="Bhonagiri V."/>
            <person name="Nash W.E."/>
            <person name="Warren W."/>
            <person name="Chinwalla A."/>
            <person name="Mardis E.R."/>
            <person name="Wilson R.K."/>
        </authorList>
    </citation>
    <scope>NUCLEOTIDE SEQUENCE [LARGE SCALE GENOMIC DNA]</scope>
    <source>
        <strain evidence="1 2">F0319</strain>
    </source>
</reference>
<gene>
    <name evidence="1" type="ORF">HMPREF0973_02609</name>
</gene>
<sequence>MPNGSKLGEAYINSKRAFLRCEETPFSWQGNALFNAKGTFLYLKNIPTCRDRRPRLSARALPIKSLPKPLQRRGCCLTGCHERVNERTDGGVCPYCVAFILIKVDSRYYLKNGLLTVPL</sequence>
<dbReference type="AlphaFoldDB" id="C9MSJ0"/>
<protein>
    <submittedName>
        <fullName evidence="1">Uncharacterized protein</fullName>
    </submittedName>
</protein>
<keyword evidence="2" id="KW-1185">Reference proteome</keyword>
<dbReference type="Proteomes" id="UP000003327">
    <property type="component" value="Unassembled WGS sequence"/>
</dbReference>
<name>C9MSJ0_9BACT</name>
<comment type="caution">
    <text evidence="1">The sequence shown here is derived from an EMBL/GenBank/DDBJ whole genome shotgun (WGS) entry which is preliminary data.</text>
</comment>
<organism evidence="1 2">
    <name type="scientific">Prevotella veroralis F0319</name>
    <dbReference type="NCBI Taxonomy" id="649761"/>
    <lineage>
        <taxon>Bacteria</taxon>
        <taxon>Pseudomonadati</taxon>
        <taxon>Bacteroidota</taxon>
        <taxon>Bacteroidia</taxon>
        <taxon>Bacteroidales</taxon>
        <taxon>Prevotellaceae</taxon>
        <taxon>Prevotella</taxon>
    </lineage>
</organism>
<proteinExistence type="predicted"/>
<evidence type="ECO:0000313" key="1">
    <source>
        <dbReference type="EMBL" id="EEX17559.1"/>
    </source>
</evidence>
<dbReference type="STRING" id="649761.HMPREF0973_02609"/>